<protein>
    <submittedName>
        <fullName evidence="1">Uncharacterized protein</fullName>
    </submittedName>
</protein>
<dbReference type="Proteomes" id="UP000775547">
    <property type="component" value="Unassembled WGS sequence"/>
</dbReference>
<reference evidence="1" key="2">
    <citation type="submission" date="2021-10" db="EMBL/GenBank/DDBJ databases">
        <title>Phylogenomics reveals ancestral predisposition of the termite-cultivated fungus Termitomyces towards a domesticated lifestyle.</title>
        <authorList>
            <person name="Auxier B."/>
            <person name="Grum-Grzhimaylo A."/>
            <person name="Cardenas M.E."/>
            <person name="Lodge J.D."/>
            <person name="Laessoe T."/>
            <person name="Pedersen O."/>
            <person name="Smith M.E."/>
            <person name="Kuyper T.W."/>
            <person name="Franco-Molano E.A."/>
            <person name="Baroni T.J."/>
            <person name="Aanen D.K."/>
        </authorList>
    </citation>
    <scope>NUCLEOTIDE SEQUENCE</scope>
    <source>
        <strain evidence="1">AP01</strain>
        <tissue evidence="1">Mycelium</tissue>
    </source>
</reference>
<sequence length="171" mass="19190">MAINYATPDGLQLADLIHTTSPSPTPPQIEPPRSVSPEHLTEADVAHIRHRAAELGLKSRESGNITETERELLAMVKWAHLRGTLSSILNQVRRLTESALLDPSQLVHQAEMISGLSSQRDFLVRQAEEERERWASQRDGWERMAEALIAQRHKTTNLGSKDSVRVLDAFN</sequence>
<reference evidence="1" key="1">
    <citation type="submission" date="2020-07" db="EMBL/GenBank/DDBJ databases">
        <authorList>
            <person name="Nieuwenhuis M."/>
            <person name="Van De Peppel L.J.J."/>
        </authorList>
    </citation>
    <scope>NUCLEOTIDE SEQUENCE</scope>
    <source>
        <strain evidence="1">AP01</strain>
        <tissue evidence="1">Mycelium</tissue>
    </source>
</reference>
<organism evidence="1 2">
    <name type="scientific">Asterophora parasitica</name>
    <dbReference type="NCBI Taxonomy" id="117018"/>
    <lineage>
        <taxon>Eukaryota</taxon>
        <taxon>Fungi</taxon>
        <taxon>Dikarya</taxon>
        <taxon>Basidiomycota</taxon>
        <taxon>Agaricomycotina</taxon>
        <taxon>Agaricomycetes</taxon>
        <taxon>Agaricomycetidae</taxon>
        <taxon>Agaricales</taxon>
        <taxon>Tricholomatineae</taxon>
        <taxon>Lyophyllaceae</taxon>
        <taxon>Asterophora</taxon>
    </lineage>
</organism>
<proteinExistence type="predicted"/>
<name>A0A9P7K8C6_9AGAR</name>
<keyword evidence="2" id="KW-1185">Reference proteome</keyword>
<dbReference type="EMBL" id="JABCKV010001491">
    <property type="protein sequence ID" value="KAG5639989.1"/>
    <property type="molecule type" value="Genomic_DNA"/>
</dbReference>
<dbReference type="OrthoDB" id="2143914at2759"/>
<accession>A0A9P7K8C6</accession>
<evidence type="ECO:0000313" key="1">
    <source>
        <dbReference type="EMBL" id="KAG5639989.1"/>
    </source>
</evidence>
<feature type="non-terminal residue" evidence="1">
    <location>
        <position position="171"/>
    </location>
</feature>
<evidence type="ECO:0000313" key="2">
    <source>
        <dbReference type="Proteomes" id="UP000775547"/>
    </source>
</evidence>
<comment type="caution">
    <text evidence="1">The sequence shown here is derived from an EMBL/GenBank/DDBJ whole genome shotgun (WGS) entry which is preliminary data.</text>
</comment>
<dbReference type="AlphaFoldDB" id="A0A9P7K8C6"/>
<gene>
    <name evidence="1" type="ORF">DXG03_001932</name>
</gene>